<dbReference type="EMBL" id="HBHW01005467">
    <property type="protein sequence ID" value="CAE0036139.1"/>
    <property type="molecule type" value="Transcribed_RNA"/>
</dbReference>
<sequence length="749" mass="82764">MGPGIRTVLIDNYDSYSYNLFHLLASVNGQRPLVLENDSFSSYKELEEMAGGGNSFHSIVISPGPGRPENPKDFGACLDVLRNARVPVLGVCLGHQGICSAFGGKIKHSPGGVAHGKISEVEHDGQGLFQNIPQFCRVVRYHSLSADSSAVPACIRISATCAVTYSGTDTRVIMGVQHKSRPLFGVQFHPESICTEHGRTIIENFHRITLDQLAGSLSPRLMPVLKGIADTSSPMDRLVDSGAPSTGMTLRWRKQRMTSTPHDPTENIFVSLYGEGAFPSFWLDSPPDVDSARFSYMGDASGPYAELVVAQGASPNGEPEYVDERVRTIRLSKSDFFSELDNRLQSRACPQPEGLPFSYNCGYVGYIGYEFKDQCGGRGLHHSELPDAMMLFVDRLLVFDHRESDLYMVCAGYEGESEELNAGKWFDLVEEELELLQEGNLKRDPSPFLNTPNRHTPMPMFHLERDRCEYMEDVRECLAEIQEGETYEVCLTNRIRSSSVVEPLDLYKTLRRRNDAPYAAFLRLSDEWAVCCCSPERFLRVDGEGYVESKPIKGTSRRSDDPDEDKKLRKNLEASPKDRAENLMIVDLVRHDLGRTCETGSVHVPQLMQVESYRTVHQLVSTVRGRLLPHHRGISCLKKAFPMGSMTGAPKLRTMSIIDRLEKSARGIFSGTIGFMALSGALDANVVIRTAVVHKSGIDIGAGGAIVAMSDPSEEFDEMILKGSALMEAIAVTLTGSGDYRLLGADPTL</sequence>
<evidence type="ECO:0000256" key="8">
    <source>
        <dbReference type="ARBA" id="ARBA00031329"/>
    </source>
</evidence>
<dbReference type="AlphaFoldDB" id="A0A7S3E8M3"/>
<dbReference type="EC" id="2.6.1.85" evidence="4"/>
<dbReference type="InterPro" id="IPR006805">
    <property type="entry name" value="Anth_synth_I_N"/>
</dbReference>
<evidence type="ECO:0000256" key="3">
    <source>
        <dbReference type="ARBA" id="ARBA00005970"/>
    </source>
</evidence>
<dbReference type="GO" id="GO:0005737">
    <property type="term" value="C:cytoplasm"/>
    <property type="evidence" value="ECO:0007669"/>
    <property type="project" value="TreeGrafter"/>
</dbReference>
<gene>
    <name evidence="14" type="ORF">RMAR00112_LOCUS4089</name>
</gene>
<protein>
    <recommendedName>
        <fullName evidence="4">aminodeoxychorismate synthase</fullName>
        <ecNumber evidence="4">2.6.1.85</ecNumber>
    </recommendedName>
    <alternativeName>
        <fullName evidence="8">Para-aminobenzoate synthase</fullName>
    </alternativeName>
    <alternativeName>
        <fullName evidence="9">p-aminobenzoic acid synthase</fullName>
    </alternativeName>
</protein>
<dbReference type="InterPro" id="IPR017926">
    <property type="entry name" value="GATASE"/>
</dbReference>
<dbReference type="SUPFAM" id="SSF52317">
    <property type="entry name" value="Class I glutamine amidotransferase-like"/>
    <property type="match status" value="1"/>
</dbReference>
<dbReference type="Gene3D" id="3.60.120.10">
    <property type="entry name" value="Anthranilate synthase"/>
    <property type="match status" value="1"/>
</dbReference>
<evidence type="ECO:0000259" key="11">
    <source>
        <dbReference type="Pfam" id="PF00117"/>
    </source>
</evidence>
<dbReference type="GO" id="GO:0046820">
    <property type="term" value="F:4-amino-4-deoxychorismate synthase activity"/>
    <property type="evidence" value="ECO:0007669"/>
    <property type="project" value="UniProtKB-EC"/>
</dbReference>
<comment type="similarity">
    <text evidence="3">In the C-terminal section; belongs to the anthranilate synthase component I family.</text>
</comment>
<evidence type="ECO:0000256" key="5">
    <source>
        <dbReference type="ARBA" id="ARBA00022679"/>
    </source>
</evidence>
<dbReference type="SUPFAM" id="SSF56322">
    <property type="entry name" value="ADC synthase"/>
    <property type="match status" value="1"/>
</dbReference>
<evidence type="ECO:0000313" key="14">
    <source>
        <dbReference type="EMBL" id="CAE0036139.1"/>
    </source>
</evidence>
<dbReference type="InterPro" id="IPR006221">
    <property type="entry name" value="TrpG/PapA_dom"/>
</dbReference>
<dbReference type="InterPro" id="IPR005802">
    <property type="entry name" value="ADC_synth_comp_1"/>
</dbReference>
<feature type="domain" description="Anthranilate synthase component I N-terminal" evidence="13">
    <location>
        <begin position="265"/>
        <end position="408"/>
    </location>
</feature>
<dbReference type="Pfam" id="PF04715">
    <property type="entry name" value="Anth_synt_I_N"/>
    <property type="match status" value="1"/>
</dbReference>
<dbReference type="PANTHER" id="PTHR11236:SF18">
    <property type="entry name" value="AMINODEOXYCHORISMATE SYNTHASE"/>
    <property type="match status" value="1"/>
</dbReference>
<dbReference type="GO" id="GO:0000162">
    <property type="term" value="P:L-tryptophan biosynthetic process"/>
    <property type="evidence" value="ECO:0007669"/>
    <property type="project" value="TreeGrafter"/>
</dbReference>
<dbReference type="PRINTS" id="PR00096">
    <property type="entry name" value="GATASE"/>
</dbReference>
<evidence type="ECO:0000256" key="1">
    <source>
        <dbReference type="ARBA" id="ARBA00001000"/>
    </source>
</evidence>
<dbReference type="UniPathway" id="UPA00077">
    <property type="reaction ID" value="UER00149"/>
</dbReference>
<feature type="domain" description="Chorismate-utilising enzyme C-terminal" evidence="12">
    <location>
        <begin position="468"/>
        <end position="722"/>
    </location>
</feature>
<evidence type="ECO:0000256" key="2">
    <source>
        <dbReference type="ARBA" id="ARBA00005009"/>
    </source>
</evidence>
<keyword evidence="7" id="KW-0315">Glutamine amidotransferase</keyword>
<dbReference type="PROSITE" id="PS51273">
    <property type="entry name" value="GATASE_TYPE_1"/>
    <property type="match status" value="1"/>
</dbReference>
<evidence type="ECO:0000259" key="13">
    <source>
        <dbReference type="Pfam" id="PF04715"/>
    </source>
</evidence>
<evidence type="ECO:0000256" key="4">
    <source>
        <dbReference type="ARBA" id="ARBA00013139"/>
    </source>
</evidence>
<organism evidence="14">
    <name type="scientific">Rhodosorus marinus</name>
    <dbReference type="NCBI Taxonomy" id="101924"/>
    <lineage>
        <taxon>Eukaryota</taxon>
        <taxon>Rhodophyta</taxon>
        <taxon>Stylonematophyceae</taxon>
        <taxon>Stylonematales</taxon>
        <taxon>Stylonemataceae</taxon>
        <taxon>Rhodosorus</taxon>
    </lineage>
</organism>
<keyword evidence="5" id="KW-0808">Transferase</keyword>
<proteinExistence type="inferred from homology"/>
<comment type="pathway">
    <text evidence="2">Cofactor biosynthesis; tetrahydrofolate biosynthesis; 4-aminobenzoate from chorismate: step 1/2.</text>
</comment>
<dbReference type="Gene3D" id="3.40.50.880">
    <property type="match status" value="1"/>
</dbReference>
<dbReference type="CDD" id="cd01743">
    <property type="entry name" value="GATase1_Anthranilate_Synthase"/>
    <property type="match status" value="1"/>
</dbReference>
<dbReference type="InterPro" id="IPR019999">
    <property type="entry name" value="Anth_synth_I-like"/>
</dbReference>
<evidence type="ECO:0000256" key="6">
    <source>
        <dbReference type="ARBA" id="ARBA00022909"/>
    </source>
</evidence>
<dbReference type="GO" id="GO:0046654">
    <property type="term" value="P:tetrahydrofolate biosynthetic process"/>
    <property type="evidence" value="ECO:0007669"/>
    <property type="project" value="UniProtKB-UniPathway"/>
</dbReference>
<dbReference type="PRINTS" id="PR00099">
    <property type="entry name" value="CPSGATASE"/>
</dbReference>
<evidence type="ECO:0000259" key="12">
    <source>
        <dbReference type="Pfam" id="PF00425"/>
    </source>
</evidence>
<dbReference type="GO" id="GO:0008153">
    <property type="term" value="P:4-aminobenzoate biosynthetic process"/>
    <property type="evidence" value="ECO:0007669"/>
    <property type="project" value="TreeGrafter"/>
</dbReference>
<keyword evidence="6" id="KW-0289">Folate biosynthesis</keyword>
<dbReference type="PANTHER" id="PTHR11236">
    <property type="entry name" value="AMINOBENZOATE/ANTHRANILATE SYNTHASE"/>
    <property type="match status" value="1"/>
</dbReference>
<evidence type="ECO:0000256" key="7">
    <source>
        <dbReference type="ARBA" id="ARBA00022962"/>
    </source>
</evidence>
<name>A0A7S3E8M3_9RHOD</name>
<dbReference type="Pfam" id="PF00425">
    <property type="entry name" value="Chorismate_bind"/>
    <property type="match status" value="1"/>
</dbReference>
<dbReference type="NCBIfam" id="TIGR00553">
    <property type="entry name" value="pabB"/>
    <property type="match status" value="1"/>
</dbReference>
<dbReference type="InterPro" id="IPR029062">
    <property type="entry name" value="Class_I_gatase-like"/>
</dbReference>
<accession>A0A7S3E8M3</accession>
<dbReference type="PRINTS" id="PR00097">
    <property type="entry name" value="ANTSNTHASEII"/>
</dbReference>
<reference evidence="14" key="1">
    <citation type="submission" date="2021-01" db="EMBL/GenBank/DDBJ databases">
        <authorList>
            <person name="Corre E."/>
            <person name="Pelletier E."/>
            <person name="Niang G."/>
            <person name="Scheremetjew M."/>
            <person name="Finn R."/>
            <person name="Kale V."/>
            <person name="Holt S."/>
            <person name="Cochrane G."/>
            <person name="Meng A."/>
            <person name="Brown T."/>
            <person name="Cohen L."/>
        </authorList>
    </citation>
    <scope>NUCLEOTIDE SEQUENCE</scope>
    <source>
        <strain evidence="14">CCMP 769</strain>
    </source>
</reference>
<evidence type="ECO:0000256" key="9">
    <source>
        <dbReference type="ARBA" id="ARBA00031904"/>
    </source>
</evidence>
<comment type="catalytic activity">
    <reaction evidence="1">
        <text>chorismate + L-glutamine = 4-amino-4-deoxychorismate + L-glutamate</text>
        <dbReference type="Rhea" id="RHEA:11672"/>
        <dbReference type="ChEBI" id="CHEBI:29748"/>
        <dbReference type="ChEBI" id="CHEBI:29985"/>
        <dbReference type="ChEBI" id="CHEBI:58359"/>
        <dbReference type="ChEBI" id="CHEBI:58406"/>
        <dbReference type="EC" id="2.6.1.85"/>
    </reaction>
</comment>
<evidence type="ECO:0000256" key="10">
    <source>
        <dbReference type="SAM" id="MobiDB-lite"/>
    </source>
</evidence>
<feature type="region of interest" description="Disordered" evidence="10">
    <location>
        <begin position="549"/>
        <end position="573"/>
    </location>
</feature>
<dbReference type="NCBIfam" id="TIGR00566">
    <property type="entry name" value="trpG_papA"/>
    <property type="match status" value="1"/>
</dbReference>
<dbReference type="GO" id="GO:0046656">
    <property type="term" value="P:folic acid biosynthetic process"/>
    <property type="evidence" value="ECO:0007669"/>
    <property type="project" value="UniProtKB-KW"/>
</dbReference>
<dbReference type="InterPro" id="IPR005801">
    <property type="entry name" value="ADC_synthase"/>
</dbReference>
<feature type="domain" description="Glutamine amidotransferase" evidence="11">
    <location>
        <begin position="8"/>
        <end position="205"/>
    </location>
</feature>
<dbReference type="InterPro" id="IPR015890">
    <property type="entry name" value="Chorismate_C"/>
</dbReference>
<dbReference type="Pfam" id="PF00117">
    <property type="entry name" value="GATase"/>
    <property type="match status" value="1"/>
</dbReference>
<feature type="compositionally biased region" description="Basic and acidic residues" evidence="10">
    <location>
        <begin position="557"/>
        <end position="573"/>
    </location>
</feature>